<dbReference type="OrthoDB" id="5206740at2759"/>
<feature type="non-terminal residue" evidence="2">
    <location>
        <position position="139"/>
    </location>
</feature>
<accession>A0A9P4Y4S7</accession>
<dbReference type="EMBL" id="MU032347">
    <property type="protein sequence ID" value="KAF3766332.1"/>
    <property type="molecule type" value="Genomic_DNA"/>
</dbReference>
<evidence type="ECO:0000313" key="3">
    <source>
        <dbReference type="Proteomes" id="UP000803844"/>
    </source>
</evidence>
<feature type="region of interest" description="Disordered" evidence="1">
    <location>
        <begin position="82"/>
        <end position="102"/>
    </location>
</feature>
<sequence length="139" mass="14422">MSGHQNPPPKRPRLSLQIKAISSGPNLRASRTIAAVVNPTSPTSFNTLSNVYATAIDRSTPVTAINTKQPQQQSLRLQTQNLAPKTPYGGAPTPFVSAPETPLTAQPISPAVASLQDAVVFPSTMTATPPLSAGPVDGS</sequence>
<comment type="caution">
    <text evidence="2">The sequence shown here is derived from an EMBL/GenBank/DDBJ whole genome shotgun (WGS) entry which is preliminary data.</text>
</comment>
<protein>
    <submittedName>
        <fullName evidence="2">Uncharacterized protein</fullName>
    </submittedName>
</protein>
<organism evidence="2 3">
    <name type="scientific">Cryphonectria parasitica (strain ATCC 38755 / EP155)</name>
    <dbReference type="NCBI Taxonomy" id="660469"/>
    <lineage>
        <taxon>Eukaryota</taxon>
        <taxon>Fungi</taxon>
        <taxon>Dikarya</taxon>
        <taxon>Ascomycota</taxon>
        <taxon>Pezizomycotina</taxon>
        <taxon>Sordariomycetes</taxon>
        <taxon>Sordariomycetidae</taxon>
        <taxon>Diaporthales</taxon>
        <taxon>Cryphonectriaceae</taxon>
        <taxon>Cryphonectria-Endothia species complex</taxon>
        <taxon>Cryphonectria</taxon>
    </lineage>
</organism>
<reference evidence="2" key="1">
    <citation type="journal article" date="2020" name="Phytopathology">
        <title>Genome sequence of the chestnut blight fungus Cryphonectria parasitica EP155: A fundamental resource for an archetypical invasive plant pathogen.</title>
        <authorList>
            <person name="Crouch J.A."/>
            <person name="Dawe A."/>
            <person name="Aerts A."/>
            <person name="Barry K."/>
            <person name="Churchill A.C.L."/>
            <person name="Grimwood J."/>
            <person name="Hillman B."/>
            <person name="Milgroom M.G."/>
            <person name="Pangilinan J."/>
            <person name="Smith M."/>
            <person name="Salamov A."/>
            <person name="Schmutz J."/>
            <person name="Yadav J."/>
            <person name="Grigoriev I.V."/>
            <person name="Nuss D."/>
        </authorList>
    </citation>
    <scope>NUCLEOTIDE SEQUENCE</scope>
    <source>
        <strain evidence="2">EP155</strain>
    </source>
</reference>
<dbReference type="AlphaFoldDB" id="A0A9P4Y4S7"/>
<dbReference type="Proteomes" id="UP000803844">
    <property type="component" value="Unassembled WGS sequence"/>
</dbReference>
<dbReference type="RefSeq" id="XP_040777293.1">
    <property type="nucleotide sequence ID" value="XM_040923404.1"/>
</dbReference>
<name>A0A9P4Y4S7_CRYP1</name>
<dbReference type="GeneID" id="63840533"/>
<keyword evidence="3" id="KW-1185">Reference proteome</keyword>
<evidence type="ECO:0000256" key="1">
    <source>
        <dbReference type="SAM" id="MobiDB-lite"/>
    </source>
</evidence>
<proteinExistence type="predicted"/>
<evidence type="ECO:0000313" key="2">
    <source>
        <dbReference type="EMBL" id="KAF3766332.1"/>
    </source>
</evidence>
<gene>
    <name evidence="2" type="ORF">M406DRAFT_356288</name>
</gene>